<dbReference type="CDD" id="cd00075">
    <property type="entry name" value="HATPase"/>
    <property type="match status" value="1"/>
</dbReference>
<dbReference type="SMART" id="SM00091">
    <property type="entry name" value="PAS"/>
    <property type="match status" value="1"/>
</dbReference>
<dbReference type="InterPro" id="IPR050980">
    <property type="entry name" value="2C_sensor_his_kinase"/>
</dbReference>
<evidence type="ECO:0000313" key="9">
    <source>
        <dbReference type="EMBL" id="SEI58731.1"/>
    </source>
</evidence>
<evidence type="ECO:0000256" key="6">
    <source>
        <dbReference type="ARBA" id="ARBA00022840"/>
    </source>
</evidence>
<gene>
    <name evidence="9" type="ORF">SAMN05444271_10374</name>
</gene>
<dbReference type="EMBL" id="FNYR01000003">
    <property type="protein sequence ID" value="SEI58731.1"/>
    <property type="molecule type" value="Genomic_DNA"/>
</dbReference>
<feature type="domain" description="PAS" evidence="8">
    <location>
        <begin position="8"/>
        <end position="81"/>
    </location>
</feature>
<feature type="domain" description="Histidine kinase" evidence="7">
    <location>
        <begin position="134"/>
        <end position="339"/>
    </location>
</feature>
<dbReference type="SMART" id="SM00387">
    <property type="entry name" value="HATPase_c"/>
    <property type="match status" value="1"/>
</dbReference>
<dbReference type="KEGG" id="hae:halTADL_2552"/>
<dbReference type="InterPro" id="IPR036890">
    <property type="entry name" value="HATPase_C_sf"/>
</dbReference>
<dbReference type="PANTHER" id="PTHR44936">
    <property type="entry name" value="SENSOR PROTEIN CREC"/>
    <property type="match status" value="1"/>
</dbReference>
<dbReference type="SUPFAM" id="SSF55785">
    <property type="entry name" value="PYP-like sensor domain (PAS domain)"/>
    <property type="match status" value="1"/>
</dbReference>
<dbReference type="GO" id="GO:0004673">
    <property type="term" value="F:protein histidine kinase activity"/>
    <property type="evidence" value="ECO:0007669"/>
    <property type="project" value="UniProtKB-EC"/>
</dbReference>
<keyword evidence="10" id="KW-1185">Reference proteome</keyword>
<dbReference type="PROSITE" id="PS50109">
    <property type="entry name" value="HIS_KIN"/>
    <property type="match status" value="1"/>
</dbReference>
<dbReference type="InterPro" id="IPR000014">
    <property type="entry name" value="PAS"/>
</dbReference>
<evidence type="ECO:0000256" key="2">
    <source>
        <dbReference type="ARBA" id="ARBA00012438"/>
    </source>
</evidence>
<evidence type="ECO:0000313" key="10">
    <source>
        <dbReference type="Proteomes" id="UP000198888"/>
    </source>
</evidence>
<dbReference type="NCBIfam" id="TIGR00229">
    <property type="entry name" value="sensory_box"/>
    <property type="match status" value="1"/>
</dbReference>
<evidence type="ECO:0000259" key="7">
    <source>
        <dbReference type="PROSITE" id="PS50109"/>
    </source>
</evidence>
<dbReference type="OrthoDB" id="342253at2157"/>
<accession>A0A1H6RSK7</accession>
<dbReference type="InterPro" id="IPR004358">
    <property type="entry name" value="Sig_transdc_His_kin-like_C"/>
</dbReference>
<evidence type="ECO:0000256" key="4">
    <source>
        <dbReference type="ARBA" id="ARBA00022741"/>
    </source>
</evidence>
<comment type="catalytic activity">
    <reaction evidence="1">
        <text>ATP + protein L-histidine = ADP + protein N-phospho-L-histidine.</text>
        <dbReference type="EC" id="2.7.13.3"/>
    </reaction>
</comment>
<evidence type="ECO:0000256" key="3">
    <source>
        <dbReference type="ARBA" id="ARBA00022679"/>
    </source>
</evidence>
<dbReference type="CDD" id="cd00130">
    <property type="entry name" value="PAS"/>
    <property type="match status" value="1"/>
</dbReference>
<dbReference type="AlphaFoldDB" id="A0A1H6RSK7"/>
<keyword evidence="5" id="KW-0418">Kinase</keyword>
<dbReference type="GeneID" id="35003325"/>
<dbReference type="SUPFAM" id="SSF55874">
    <property type="entry name" value="ATPase domain of HSP90 chaperone/DNA topoisomerase II/histidine kinase"/>
    <property type="match status" value="1"/>
</dbReference>
<dbReference type="Proteomes" id="UP000198888">
    <property type="component" value="Unassembled WGS sequence"/>
</dbReference>
<dbReference type="PANTHER" id="PTHR44936:SF10">
    <property type="entry name" value="SENSOR PROTEIN RSTB"/>
    <property type="match status" value="1"/>
</dbReference>
<protein>
    <recommendedName>
        <fullName evidence="2">histidine kinase</fullName>
        <ecNumber evidence="2">2.7.13.3</ecNumber>
    </recommendedName>
</protein>
<dbReference type="STRING" id="1073996.SAMN05444271_10374"/>
<organism evidence="9 10">
    <name type="scientific">Halohasta litchfieldiae</name>
    <dbReference type="NCBI Taxonomy" id="1073996"/>
    <lineage>
        <taxon>Archaea</taxon>
        <taxon>Methanobacteriati</taxon>
        <taxon>Methanobacteriota</taxon>
        <taxon>Stenosarchaea group</taxon>
        <taxon>Halobacteria</taxon>
        <taxon>Halobacteriales</taxon>
        <taxon>Haloferacaceae</taxon>
        <taxon>Halohasta</taxon>
    </lineage>
</organism>
<dbReference type="InterPro" id="IPR005467">
    <property type="entry name" value="His_kinase_dom"/>
</dbReference>
<dbReference type="PRINTS" id="PR00344">
    <property type="entry name" value="BCTRLSENSOR"/>
</dbReference>
<proteinExistence type="predicted"/>
<sequence length="343" mass="37625">MNTNDTQSSDRFQQLFEQLNDAVVEFALVDDEPIVRDVNCTFVTIFGYDAEEAIGEPLNELIVPSSEQAEAENFDQRTADGESNAAVVRRATVDGNRTFVYRGVAYAEDCGFAIYSDITEEMQRERYLDVLQRVVRHNLRNDLNIVLGVADTILERTDDSQITAAATTIKQTAEGLARLSEEAKIVDSVLGEQTTVEPTPLRPIVKTVLTEYQQQFETATISVNLPADLSVAADKRLYTLLRSLVDNALVHNDAPTPKVNIRVTTAASEVQLEVLDNGPGIPDAEQAIVLGAAEITPLNHGSGLGLWLVKWITDSYGAEVEIETSDSGSLVRVRLDRTDSPPS</sequence>
<dbReference type="InterPro" id="IPR013656">
    <property type="entry name" value="PAS_4"/>
</dbReference>
<keyword evidence="3" id="KW-0808">Transferase</keyword>
<name>A0A1H6RSK7_9EURY</name>
<dbReference type="GO" id="GO:0005524">
    <property type="term" value="F:ATP binding"/>
    <property type="evidence" value="ECO:0007669"/>
    <property type="project" value="UniProtKB-KW"/>
</dbReference>
<dbReference type="PROSITE" id="PS50112">
    <property type="entry name" value="PAS"/>
    <property type="match status" value="1"/>
</dbReference>
<keyword evidence="6" id="KW-0067">ATP-binding</keyword>
<evidence type="ECO:0000259" key="8">
    <source>
        <dbReference type="PROSITE" id="PS50112"/>
    </source>
</evidence>
<evidence type="ECO:0000256" key="5">
    <source>
        <dbReference type="ARBA" id="ARBA00022777"/>
    </source>
</evidence>
<dbReference type="EC" id="2.7.13.3" evidence="2"/>
<keyword evidence="4" id="KW-0547">Nucleotide-binding</keyword>
<dbReference type="Pfam" id="PF02518">
    <property type="entry name" value="HATPase_c"/>
    <property type="match status" value="1"/>
</dbReference>
<dbReference type="InterPro" id="IPR035965">
    <property type="entry name" value="PAS-like_dom_sf"/>
</dbReference>
<evidence type="ECO:0000256" key="1">
    <source>
        <dbReference type="ARBA" id="ARBA00000085"/>
    </source>
</evidence>
<reference evidence="9 10" key="1">
    <citation type="submission" date="2016-10" db="EMBL/GenBank/DDBJ databases">
        <authorList>
            <person name="de Groot N.N."/>
        </authorList>
    </citation>
    <scope>NUCLEOTIDE SEQUENCE [LARGE SCALE GENOMIC DNA]</scope>
    <source>
        <strain evidence="9 10">DSM 22187</strain>
    </source>
</reference>
<dbReference type="Gene3D" id="3.30.450.20">
    <property type="entry name" value="PAS domain"/>
    <property type="match status" value="1"/>
</dbReference>
<dbReference type="Pfam" id="PF08448">
    <property type="entry name" value="PAS_4"/>
    <property type="match status" value="1"/>
</dbReference>
<dbReference type="RefSeq" id="WP_089671064.1">
    <property type="nucleotide sequence ID" value="NZ_CP024845.1"/>
</dbReference>
<accession>A0A2H4Q4I9</accession>
<dbReference type="Gene3D" id="3.30.565.10">
    <property type="entry name" value="Histidine kinase-like ATPase, C-terminal domain"/>
    <property type="match status" value="1"/>
</dbReference>
<dbReference type="InterPro" id="IPR003594">
    <property type="entry name" value="HATPase_dom"/>
</dbReference>